<gene>
    <name evidence="2" type="ORF">D6851_07485</name>
</gene>
<reference evidence="2 3" key="1">
    <citation type="submission" date="2018-09" db="EMBL/GenBank/DDBJ databases">
        <title>Altererythrobacter spongiae sp. nov., isolated from a marine sponge.</title>
        <authorList>
            <person name="Zhuang L."/>
            <person name="Luo L."/>
        </authorList>
    </citation>
    <scope>NUCLEOTIDE SEQUENCE [LARGE SCALE GENOMIC DNA]</scope>
    <source>
        <strain evidence="2 3">HN-Y73</strain>
    </source>
</reference>
<keyword evidence="3" id="KW-1185">Reference proteome</keyword>
<dbReference type="SUPFAM" id="SSF54593">
    <property type="entry name" value="Glyoxalase/Bleomycin resistance protein/Dihydroxybiphenyl dioxygenase"/>
    <property type="match status" value="1"/>
</dbReference>
<dbReference type="Gene3D" id="3.10.180.10">
    <property type="entry name" value="2,3-Dihydroxybiphenyl 1,2-Dioxygenase, domain 1"/>
    <property type="match status" value="1"/>
</dbReference>
<name>A0A420EMG8_9SPHN</name>
<evidence type="ECO:0000259" key="1">
    <source>
        <dbReference type="PROSITE" id="PS51819"/>
    </source>
</evidence>
<dbReference type="InterPro" id="IPR037523">
    <property type="entry name" value="VOC_core"/>
</dbReference>
<feature type="domain" description="VOC" evidence="1">
    <location>
        <begin position="37"/>
        <end position="157"/>
    </location>
</feature>
<dbReference type="Pfam" id="PF00903">
    <property type="entry name" value="Glyoxalase"/>
    <property type="match status" value="1"/>
</dbReference>
<dbReference type="PANTHER" id="PTHR33993">
    <property type="entry name" value="GLYOXALASE-RELATED"/>
    <property type="match status" value="1"/>
</dbReference>
<dbReference type="EMBL" id="RAPF01000003">
    <property type="protein sequence ID" value="RKF21850.1"/>
    <property type="molecule type" value="Genomic_DNA"/>
</dbReference>
<dbReference type="OrthoDB" id="7407907at2"/>
<evidence type="ECO:0000313" key="3">
    <source>
        <dbReference type="Proteomes" id="UP000284395"/>
    </source>
</evidence>
<accession>A0A420EMG8</accession>
<comment type="caution">
    <text evidence="2">The sequence shown here is derived from an EMBL/GenBank/DDBJ whole genome shotgun (WGS) entry which is preliminary data.</text>
</comment>
<dbReference type="InterPro" id="IPR052164">
    <property type="entry name" value="Anthracycline_SecMetBiosynth"/>
</dbReference>
<dbReference type="PROSITE" id="PS51819">
    <property type="entry name" value="VOC"/>
    <property type="match status" value="1"/>
</dbReference>
<organism evidence="2 3">
    <name type="scientific">Altericroceibacterium spongiae</name>
    <dbReference type="NCBI Taxonomy" id="2320269"/>
    <lineage>
        <taxon>Bacteria</taxon>
        <taxon>Pseudomonadati</taxon>
        <taxon>Pseudomonadota</taxon>
        <taxon>Alphaproteobacteria</taxon>
        <taxon>Sphingomonadales</taxon>
        <taxon>Erythrobacteraceae</taxon>
        <taxon>Altericroceibacterium</taxon>
    </lineage>
</organism>
<proteinExistence type="predicted"/>
<dbReference type="PANTHER" id="PTHR33993:SF2">
    <property type="entry name" value="VOC DOMAIN-CONTAINING PROTEIN"/>
    <property type="match status" value="1"/>
</dbReference>
<dbReference type="InterPro" id="IPR004360">
    <property type="entry name" value="Glyas_Fos-R_dOase_dom"/>
</dbReference>
<sequence>MAFVSRNRAAPRQRADGRIVCRSCYEGENIMSAPAIRLAFFKLGVSNMEKALAFYQEAFGFSVKMTFDEPDFIEHIMALPGQEAGPNLLLLQYKDGRHTIPGNAYGPVGFMVEDMDATYQAALEAGGTALLEPFVMDGTRVATLQDPEGHEIELVQPVPAEDVR</sequence>
<dbReference type="Proteomes" id="UP000284395">
    <property type="component" value="Unassembled WGS sequence"/>
</dbReference>
<dbReference type="InterPro" id="IPR029068">
    <property type="entry name" value="Glyas_Bleomycin-R_OHBP_Dase"/>
</dbReference>
<evidence type="ECO:0000313" key="2">
    <source>
        <dbReference type="EMBL" id="RKF21850.1"/>
    </source>
</evidence>
<dbReference type="AlphaFoldDB" id="A0A420EMG8"/>
<protein>
    <recommendedName>
        <fullName evidence="1">VOC domain-containing protein</fullName>
    </recommendedName>
</protein>